<dbReference type="AlphaFoldDB" id="A0A510E6M6"/>
<gene>
    <name evidence="2" type="ORF">IC006_2236</name>
    <name evidence="3" type="ORF">IC007_2242</name>
</gene>
<dbReference type="EMBL" id="AP018930">
    <property type="protein sequence ID" value="BBG27688.1"/>
    <property type="molecule type" value="Genomic_DNA"/>
</dbReference>
<dbReference type="RefSeq" id="WP_149528726.1">
    <property type="nucleotide sequence ID" value="NZ_AP018929.1"/>
</dbReference>
<name>A0A510E6M6_9CREN</name>
<accession>A0A510DXE4</accession>
<sequence>MKLVASLGTSPGGILETFEYLRGRGIEVNDIVIVKTKDSAVSKAYDYLLSMFSCCVKLRYNDVMMGAIDLPFSDITTSDDLNELMKIVSPAINQGDYVDITGGRKAISMVMGLIAMKRKAHVVTTIVSQSKYNEVQEKLRKGHQPVTQNCSPSDKEFFCSLLSSDAVTIEINL</sequence>
<dbReference type="NCBIfam" id="NF040581">
    <property type="entry name" value="cas_Crn1"/>
    <property type="match status" value="1"/>
</dbReference>
<dbReference type="Proteomes" id="UP000325030">
    <property type="component" value="Chromosome"/>
</dbReference>
<dbReference type="EMBL" id="AP018929">
    <property type="protein sequence ID" value="BBG24902.1"/>
    <property type="molecule type" value="Genomic_DNA"/>
</dbReference>
<dbReference type="STRING" id="1294262.GCA_001316085_02220"/>
<organism evidence="3 5">
    <name type="scientific">Sulfuracidifex tepidarius</name>
    <dbReference type="NCBI Taxonomy" id="1294262"/>
    <lineage>
        <taxon>Archaea</taxon>
        <taxon>Thermoproteota</taxon>
        <taxon>Thermoprotei</taxon>
        <taxon>Sulfolobales</taxon>
        <taxon>Sulfolobaceae</taxon>
        <taxon>Sulfuracidifex</taxon>
    </lineage>
</organism>
<proteinExistence type="predicted"/>
<dbReference type="InterPro" id="IPR019092">
    <property type="entry name" value="SSO2081-like_dom"/>
</dbReference>
<evidence type="ECO:0000313" key="2">
    <source>
        <dbReference type="EMBL" id="BBG24902.1"/>
    </source>
</evidence>
<dbReference type="Pfam" id="PF09623">
    <property type="entry name" value="Cas_NE0113"/>
    <property type="match status" value="1"/>
</dbReference>
<dbReference type="Proteomes" id="UP000322983">
    <property type="component" value="Chromosome"/>
</dbReference>
<feature type="domain" description="CRISPR system ring nuclease SSO2081-like" evidence="1">
    <location>
        <begin position="11"/>
        <end position="155"/>
    </location>
</feature>
<accession>A0A510E6M6</accession>
<dbReference type="KEGG" id="step:IC006_2236"/>
<evidence type="ECO:0000313" key="5">
    <source>
        <dbReference type="Proteomes" id="UP000325030"/>
    </source>
</evidence>
<dbReference type="OrthoDB" id="37074at2157"/>
<dbReference type="GeneID" id="41718557"/>
<reference evidence="5" key="1">
    <citation type="submission" date="2018-09" db="EMBL/GenBank/DDBJ databases">
        <title>Complete Genome Sequencing of Sulfolobus sp. JCM 16834.</title>
        <authorList>
            <person name="Kato S."/>
            <person name="Itoh T."/>
            <person name="Ohkuma M."/>
        </authorList>
    </citation>
    <scope>NUCLEOTIDE SEQUENCE [LARGE SCALE GENOMIC DNA]</scope>
    <source>
        <strain evidence="5">IC-007</strain>
    </source>
</reference>
<evidence type="ECO:0000313" key="4">
    <source>
        <dbReference type="Proteomes" id="UP000322983"/>
    </source>
</evidence>
<reference evidence="3 4" key="2">
    <citation type="journal article" date="2020" name="Int. J. Syst. Evol. Microbiol.">
        <title>Sulfuracidifex tepidarius gen. nov., sp. nov. and transfer of Sulfolobus metallicus Huber and Stetter 1992 to the genus Sulfuracidifex as Sulfuracidifex metallicus comb. nov.</title>
        <authorList>
            <person name="Itoh T."/>
            <person name="Miura T."/>
            <person name="Sakai H.D."/>
            <person name="Kato S."/>
            <person name="Ohkuma M."/>
            <person name="Takashina T."/>
        </authorList>
    </citation>
    <scope>NUCLEOTIDE SEQUENCE</scope>
    <source>
        <strain evidence="2 4">IC-006</strain>
        <strain evidence="3">IC-007</strain>
    </source>
</reference>
<evidence type="ECO:0000313" key="3">
    <source>
        <dbReference type="EMBL" id="BBG27688.1"/>
    </source>
</evidence>
<protein>
    <recommendedName>
        <fullName evidence="1">CRISPR system ring nuclease SSO2081-like domain-containing protein</fullName>
    </recommendedName>
</protein>
<keyword evidence="4" id="KW-1185">Reference proteome</keyword>
<evidence type="ECO:0000259" key="1">
    <source>
        <dbReference type="Pfam" id="PF09623"/>
    </source>
</evidence>